<keyword evidence="2" id="KW-1185">Reference proteome</keyword>
<evidence type="ECO:0000313" key="2">
    <source>
        <dbReference type="Proteomes" id="UP000317648"/>
    </source>
</evidence>
<evidence type="ECO:0008006" key="3">
    <source>
        <dbReference type="Google" id="ProtNLM"/>
    </source>
</evidence>
<proteinExistence type="predicted"/>
<accession>A0A518DX02</accession>
<evidence type="ECO:0000313" key="1">
    <source>
        <dbReference type="EMBL" id="QDU96360.1"/>
    </source>
</evidence>
<reference evidence="1 2" key="1">
    <citation type="submission" date="2019-02" db="EMBL/GenBank/DDBJ databases">
        <title>Deep-cultivation of Planctomycetes and their phenomic and genomic characterization uncovers novel biology.</title>
        <authorList>
            <person name="Wiegand S."/>
            <person name="Jogler M."/>
            <person name="Boedeker C."/>
            <person name="Pinto D."/>
            <person name="Vollmers J."/>
            <person name="Rivas-Marin E."/>
            <person name="Kohn T."/>
            <person name="Peeters S.H."/>
            <person name="Heuer A."/>
            <person name="Rast P."/>
            <person name="Oberbeckmann S."/>
            <person name="Bunk B."/>
            <person name="Jeske O."/>
            <person name="Meyerdierks A."/>
            <person name="Storesund J.E."/>
            <person name="Kallscheuer N."/>
            <person name="Luecker S."/>
            <person name="Lage O.M."/>
            <person name="Pohl T."/>
            <person name="Merkel B.J."/>
            <person name="Hornburger P."/>
            <person name="Mueller R.-W."/>
            <person name="Bruemmer F."/>
            <person name="Labrenz M."/>
            <person name="Spormann A.M."/>
            <person name="Op den Camp H."/>
            <person name="Overmann J."/>
            <person name="Amann R."/>
            <person name="Jetten M.S.M."/>
            <person name="Mascher T."/>
            <person name="Medema M.H."/>
            <person name="Devos D.P."/>
            <person name="Kaster A.-K."/>
            <person name="Ovreas L."/>
            <person name="Rohde M."/>
            <person name="Galperin M.Y."/>
            <person name="Jogler C."/>
        </authorList>
    </citation>
    <scope>NUCLEOTIDE SEQUENCE [LARGE SCALE GENOMIC DNA]</scope>
    <source>
        <strain evidence="1 2">Pla85_3_4</strain>
    </source>
</reference>
<sequence>MNNHIEQVLVLPAARLQELGYFQGFSSDIDRYLAELLDPAHTSYRPRPEMELDPSFKQLIPYVLFRWTDDQGKVSLFQYTRGSGQGEARLHQKRSVGVGGHISSVDGECDDPYLEGMRRELAEEVEIRTPYIEECVGLINDDETDVGKVHLGVVHILDVASPAVVSREEDLASAGFQALPQLLKEIDQFETWSQIVLKALFT</sequence>
<name>A0A518DX02_9BACT</name>
<dbReference type="SUPFAM" id="SSF55811">
    <property type="entry name" value="Nudix"/>
    <property type="match status" value="1"/>
</dbReference>
<dbReference type="Proteomes" id="UP000317648">
    <property type="component" value="Chromosome"/>
</dbReference>
<dbReference type="InterPro" id="IPR015797">
    <property type="entry name" value="NUDIX_hydrolase-like_dom_sf"/>
</dbReference>
<dbReference type="AlphaFoldDB" id="A0A518DX02"/>
<gene>
    <name evidence="1" type="ORF">Pla8534_41800</name>
</gene>
<organism evidence="1 2">
    <name type="scientific">Lignipirellula cremea</name>
    <dbReference type="NCBI Taxonomy" id="2528010"/>
    <lineage>
        <taxon>Bacteria</taxon>
        <taxon>Pseudomonadati</taxon>
        <taxon>Planctomycetota</taxon>
        <taxon>Planctomycetia</taxon>
        <taxon>Pirellulales</taxon>
        <taxon>Pirellulaceae</taxon>
        <taxon>Lignipirellula</taxon>
    </lineage>
</organism>
<dbReference type="RefSeq" id="WP_145054998.1">
    <property type="nucleotide sequence ID" value="NZ_CP036433.1"/>
</dbReference>
<dbReference type="EMBL" id="CP036433">
    <property type="protein sequence ID" value="QDU96360.1"/>
    <property type="molecule type" value="Genomic_DNA"/>
</dbReference>
<dbReference type="Gene3D" id="3.90.79.10">
    <property type="entry name" value="Nucleoside Triphosphate Pyrophosphohydrolase"/>
    <property type="match status" value="1"/>
</dbReference>
<protein>
    <recommendedName>
        <fullName evidence="3">Phosphoesterase</fullName>
    </recommendedName>
</protein>
<dbReference type="OrthoDB" id="6398375at2"/>
<dbReference type="KEGG" id="lcre:Pla8534_41800"/>